<evidence type="ECO:0000256" key="9">
    <source>
        <dbReference type="ARBA" id="ARBA00025772"/>
    </source>
</evidence>
<keyword evidence="6 11" id="KW-0812">Transmembrane</keyword>
<evidence type="ECO:0000256" key="7">
    <source>
        <dbReference type="ARBA" id="ARBA00022989"/>
    </source>
</evidence>
<evidence type="ECO:0000256" key="5">
    <source>
        <dbReference type="ARBA" id="ARBA00022519"/>
    </source>
</evidence>
<dbReference type="GO" id="GO:0005886">
    <property type="term" value="C:plasma membrane"/>
    <property type="evidence" value="ECO:0007669"/>
    <property type="project" value="UniProtKB-SubCell"/>
</dbReference>
<comment type="subcellular location">
    <subcellularLocation>
        <location evidence="1">Cell inner membrane</location>
        <topology evidence="1">Single-pass membrane protein</topology>
    </subcellularLocation>
</comment>
<dbReference type="Gene3D" id="3.55.40.10">
    <property type="entry name" value="minor pseudopilin epsh domain"/>
    <property type="match status" value="1"/>
</dbReference>
<keyword evidence="3" id="KW-1003">Cell membrane</keyword>
<accession>A0A918XCZ3</accession>
<dbReference type="Pfam" id="PF12019">
    <property type="entry name" value="GspH"/>
    <property type="match status" value="1"/>
</dbReference>
<sequence length="187" mass="20605">MTARQSGFSLLELLVVLFVVVVITSMVTLAVNTGNEDRKLSAEVANLADVANFALDEAQLSGRDYGLLLRRDFQDGQTAVSYSWRERRPEGWLSPDIAADVFEARQFDAGIDVILELEDLSAPPLAGDDEQRDETPQVIFYSSGETTPGSLVWTDARSGRVLWRADWDLLGRFDLLPGGVPLDEDGD</sequence>
<keyword evidence="4" id="KW-0488">Methylation</keyword>
<dbReference type="SUPFAM" id="SSF54523">
    <property type="entry name" value="Pili subunits"/>
    <property type="match status" value="1"/>
</dbReference>
<dbReference type="NCBIfam" id="TIGR02532">
    <property type="entry name" value="IV_pilin_GFxxxE"/>
    <property type="match status" value="1"/>
</dbReference>
<reference evidence="13" key="2">
    <citation type="submission" date="2020-09" db="EMBL/GenBank/DDBJ databases">
        <authorList>
            <person name="Sun Q."/>
            <person name="Kim S."/>
        </authorList>
    </citation>
    <scope>NUCLEOTIDE SEQUENCE</scope>
    <source>
        <strain evidence="13">KCTC 23430</strain>
    </source>
</reference>
<comment type="similarity">
    <text evidence="9">Belongs to the GSP H family.</text>
</comment>
<keyword evidence="8 11" id="KW-0472">Membrane</keyword>
<comment type="caution">
    <text evidence="13">The sequence shown here is derived from an EMBL/GenBank/DDBJ whole genome shotgun (WGS) entry which is preliminary data.</text>
</comment>
<evidence type="ECO:0000259" key="12">
    <source>
        <dbReference type="Pfam" id="PF12019"/>
    </source>
</evidence>
<dbReference type="RefSeq" id="WP_189474467.1">
    <property type="nucleotide sequence ID" value="NZ_BMYM01000001.1"/>
</dbReference>
<dbReference type="Proteomes" id="UP000644693">
    <property type="component" value="Unassembled WGS sequence"/>
</dbReference>
<dbReference type="PRINTS" id="PR00885">
    <property type="entry name" value="BCTERIALGSPH"/>
</dbReference>
<dbReference type="Pfam" id="PF07963">
    <property type="entry name" value="N_methyl"/>
    <property type="match status" value="1"/>
</dbReference>
<dbReference type="GO" id="GO:0015628">
    <property type="term" value="P:protein secretion by the type II secretion system"/>
    <property type="evidence" value="ECO:0007669"/>
    <property type="project" value="InterPro"/>
</dbReference>
<proteinExistence type="inferred from homology"/>
<evidence type="ECO:0000256" key="10">
    <source>
        <dbReference type="ARBA" id="ARBA00030775"/>
    </source>
</evidence>
<evidence type="ECO:0000313" key="13">
    <source>
        <dbReference type="EMBL" id="GHD26239.1"/>
    </source>
</evidence>
<dbReference type="InterPro" id="IPR022346">
    <property type="entry name" value="T2SS_GspH"/>
</dbReference>
<keyword evidence="7 11" id="KW-1133">Transmembrane helix</keyword>
<gene>
    <name evidence="13" type="ORF">GCM10007053_02930</name>
</gene>
<evidence type="ECO:0000256" key="1">
    <source>
        <dbReference type="ARBA" id="ARBA00004377"/>
    </source>
</evidence>
<keyword evidence="5" id="KW-0997">Cell inner membrane</keyword>
<evidence type="ECO:0000313" key="14">
    <source>
        <dbReference type="Proteomes" id="UP000644693"/>
    </source>
</evidence>
<dbReference type="InterPro" id="IPR002416">
    <property type="entry name" value="T2SS_protein-GspH"/>
</dbReference>
<evidence type="ECO:0000256" key="3">
    <source>
        <dbReference type="ARBA" id="ARBA00022475"/>
    </source>
</evidence>
<evidence type="ECO:0000256" key="11">
    <source>
        <dbReference type="SAM" id="Phobius"/>
    </source>
</evidence>
<evidence type="ECO:0000256" key="4">
    <source>
        <dbReference type="ARBA" id="ARBA00022481"/>
    </source>
</evidence>
<dbReference type="InterPro" id="IPR045584">
    <property type="entry name" value="Pilin-like"/>
</dbReference>
<dbReference type="EMBL" id="BMYM01000001">
    <property type="protein sequence ID" value="GHD26239.1"/>
    <property type="molecule type" value="Genomic_DNA"/>
</dbReference>
<dbReference type="AlphaFoldDB" id="A0A918XCZ3"/>
<evidence type="ECO:0000256" key="6">
    <source>
        <dbReference type="ARBA" id="ARBA00022692"/>
    </source>
</evidence>
<evidence type="ECO:0000256" key="8">
    <source>
        <dbReference type="ARBA" id="ARBA00023136"/>
    </source>
</evidence>
<feature type="domain" description="General secretion pathway GspH" evidence="12">
    <location>
        <begin position="45"/>
        <end position="160"/>
    </location>
</feature>
<name>A0A918XCZ3_9GAMM</name>
<reference evidence="13" key="1">
    <citation type="journal article" date="2014" name="Int. J. Syst. Evol. Microbiol.">
        <title>Complete genome sequence of Corynebacterium casei LMG S-19264T (=DSM 44701T), isolated from a smear-ripened cheese.</title>
        <authorList>
            <consortium name="US DOE Joint Genome Institute (JGI-PGF)"/>
            <person name="Walter F."/>
            <person name="Albersmeier A."/>
            <person name="Kalinowski J."/>
            <person name="Ruckert C."/>
        </authorList>
    </citation>
    <scope>NUCLEOTIDE SEQUENCE</scope>
    <source>
        <strain evidence="13">KCTC 23430</strain>
    </source>
</reference>
<dbReference type="PROSITE" id="PS00409">
    <property type="entry name" value="PROKAR_NTER_METHYL"/>
    <property type="match status" value="1"/>
</dbReference>
<protein>
    <recommendedName>
        <fullName evidence="2">Type II secretion system protein H</fullName>
    </recommendedName>
    <alternativeName>
        <fullName evidence="10">General secretion pathway protein H</fullName>
    </alternativeName>
</protein>
<evidence type="ECO:0000256" key="2">
    <source>
        <dbReference type="ARBA" id="ARBA00021549"/>
    </source>
</evidence>
<organism evidence="13 14">
    <name type="scientific">Parahalioglobus pacificus</name>
    <dbReference type="NCBI Taxonomy" id="930806"/>
    <lineage>
        <taxon>Bacteria</taxon>
        <taxon>Pseudomonadati</taxon>
        <taxon>Pseudomonadota</taxon>
        <taxon>Gammaproteobacteria</taxon>
        <taxon>Cellvibrionales</taxon>
        <taxon>Halieaceae</taxon>
        <taxon>Parahalioglobus</taxon>
    </lineage>
</organism>
<feature type="transmembrane region" description="Helical" evidence="11">
    <location>
        <begin position="6"/>
        <end position="31"/>
    </location>
</feature>
<keyword evidence="14" id="KW-1185">Reference proteome</keyword>
<dbReference type="GO" id="GO:0015627">
    <property type="term" value="C:type II protein secretion system complex"/>
    <property type="evidence" value="ECO:0007669"/>
    <property type="project" value="InterPro"/>
</dbReference>
<dbReference type="InterPro" id="IPR012902">
    <property type="entry name" value="N_methyl_site"/>
</dbReference>